<dbReference type="AlphaFoldDB" id="A0A5B6WTB8"/>
<evidence type="ECO:0000313" key="1">
    <source>
        <dbReference type="EMBL" id="KAA3485149.1"/>
    </source>
</evidence>
<dbReference type="Proteomes" id="UP000325315">
    <property type="component" value="Unassembled WGS sequence"/>
</dbReference>
<proteinExistence type="predicted"/>
<reference evidence="2" key="1">
    <citation type="journal article" date="2019" name="Plant Biotechnol. J.">
        <title>Genome sequencing of the Australian wild diploid species Gossypium australe highlights disease resistance and delayed gland morphogenesis.</title>
        <authorList>
            <person name="Cai Y."/>
            <person name="Cai X."/>
            <person name="Wang Q."/>
            <person name="Wang P."/>
            <person name="Zhang Y."/>
            <person name="Cai C."/>
            <person name="Xu Y."/>
            <person name="Wang K."/>
            <person name="Zhou Z."/>
            <person name="Wang C."/>
            <person name="Geng S."/>
            <person name="Li B."/>
            <person name="Dong Q."/>
            <person name="Hou Y."/>
            <person name="Wang H."/>
            <person name="Ai P."/>
            <person name="Liu Z."/>
            <person name="Yi F."/>
            <person name="Sun M."/>
            <person name="An G."/>
            <person name="Cheng J."/>
            <person name="Zhang Y."/>
            <person name="Shi Q."/>
            <person name="Xie Y."/>
            <person name="Shi X."/>
            <person name="Chang Y."/>
            <person name="Huang F."/>
            <person name="Chen Y."/>
            <person name="Hong S."/>
            <person name="Mi L."/>
            <person name="Sun Q."/>
            <person name="Zhang L."/>
            <person name="Zhou B."/>
            <person name="Peng R."/>
            <person name="Zhang X."/>
            <person name="Liu F."/>
        </authorList>
    </citation>
    <scope>NUCLEOTIDE SEQUENCE [LARGE SCALE GENOMIC DNA]</scope>
    <source>
        <strain evidence="2">cv. PA1801</strain>
    </source>
</reference>
<dbReference type="InterPro" id="IPR032567">
    <property type="entry name" value="RTL1-rel"/>
</dbReference>
<name>A0A5B6WTB8_9ROSI</name>
<keyword evidence="2" id="KW-1185">Reference proteome</keyword>
<dbReference type="EMBL" id="SMMG02000002">
    <property type="protein sequence ID" value="KAA3485149.1"/>
    <property type="molecule type" value="Genomic_DNA"/>
</dbReference>
<gene>
    <name evidence="1" type="ORF">EPI10_007171</name>
</gene>
<accession>A0A5B6WTB8</accession>
<dbReference type="Gene3D" id="3.30.70.270">
    <property type="match status" value="1"/>
</dbReference>
<dbReference type="InterPro" id="IPR043128">
    <property type="entry name" value="Rev_trsase/Diguanyl_cyclase"/>
</dbReference>
<comment type="caution">
    <text evidence="1">The sequence shown here is derived from an EMBL/GenBank/DDBJ whole genome shotgun (WGS) entry which is preliminary data.</text>
</comment>
<sequence length="210" mass="24149">MPVDLTEFDVRVTTRLFPANLMLLPFDKFNIILSMDWLMLHDNGESINVEANRSDCLTDIISMISTRELIKKGCESYLACILDTGVLPPNREVEFVIEVAPINVQISIALYKLVPTELKELKAQLQELLDGDSFDRKLNKVTIKNKYSLPRIDELFDQLKGVTLFSKIDLRSACLDGFVVVFIDDVLIYLKNEIDHDQYMYAIVRKIQQM</sequence>
<dbReference type="PANTHER" id="PTHR15503">
    <property type="entry name" value="LDOC1 RELATED"/>
    <property type="match status" value="1"/>
</dbReference>
<dbReference type="PANTHER" id="PTHR15503:SF45">
    <property type="entry name" value="RNA-DIRECTED DNA POLYMERASE HOMOLOG"/>
    <property type="match status" value="1"/>
</dbReference>
<dbReference type="Pfam" id="PF08284">
    <property type="entry name" value="RVP_2"/>
    <property type="match status" value="1"/>
</dbReference>
<organism evidence="1 2">
    <name type="scientific">Gossypium australe</name>
    <dbReference type="NCBI Taxonomy" id="47621"/>
    <lineage>
        <taxon>Eukaryota</taxon>
        <taxon>Viridiplantae</taxon>
        <taxon>Streptophyta</taxon>
        <taxon>Embryophyta</taxon>
        <taxon>Tracheophyta</taxon>
        <taxon>Spermatophyta</taxon>
        <taxon>Magnoliopsida</taxon>
        <taxon>eudicotyledons</taxon>
        <taxon>Gunneridae</taxon>
        <taxon>Pentapetalae</taxon>
        <taxon>rosids</taxon>
        <taxon>malvids</taxon>
        <taxon>Malvales</taxon>
        <taxon>Malvaceae</taxon>
        <taxon>Malvoideae</taxon>
        <taxon>Gossypium</taxon>
    </lineage>
</organism>
<protein>
    <submittedName>
        <fullName evidence="1">DNA/RNA polymerases superfamily protein</fullName>
    </submittedName>
</protein>
<evidence type="ECO:0000313" key="2">
    <source>
        <dbReference type="Proteomes" id="UP000325315"/>
    </source>
</evidence>
<dbReference type="SUPFAM" id="SSF56672">
    <property type="entry name" value="DNA/RNA polymerases"/>
    <property type="match status" value="1"/>
</dbReference>
<dbReference type="InterPro" id="IPR043502">
    <property type="entry name" value="DNA/RNA_pol_sf"/>
</dbReference>